<dbReference type="Pfam" id="PF22936">
    <property type="entry name" value="Pol_BBD"/>
    <property type="match status" value="1"/>
</dbReference>
<keyword evidence="3" id="KW-1185">Reference proteome</keyword>
<gene>
    <name evidence="2" type="ORF">H5410_052748</name>
</gene>
<evidence type="ECO:0000313" key="3">
    <source>
        <dbReference type="Proteomes" id="UP000824120"/>
    </source>
</evidence>
<accession>A0A9J5X1N6</accession>
<reference evidence="2 3" key="1">
    <citation type="submission" date="2020-09" db="EMBL/GenBank/DDBJ databases">
        <title>De no assembly of potato wild relative species, Solanum commersonii.</title>
        <authorList>
            <person name="Cho K."/>
        </authorList>
    </citation>
    <scope>NUCLEOTIDE SEQUENCE [LARGE SCALE GENOMIC DNA]</scope>
    <source>
        <strain evidence="2">LZ3.2</strain>
        <tissue evidence="2">Leaf</tissue>
    </source>
</reference>
<name>A0A9J5X1N6_SOLCO</name>
<evidence type="ECO:0000259" key="1">
    <source>
        <dbReference type="Pfam" id="PF22936"/>
    </source>
</evidence>
<proteinExistence type="predicted"/>
<dbReference type="EMBL" id="JACXVP010000010">
    <property type="protein sequence ID" value="KAG5582121.1"/>
    <property type="molecule type" value="Genomic_DNA"/>
</dbReference>
<dbReference type="OrthoDB" id="1745225at2759"/>
<feature type="domain" description="Retrovirus-related Pol polyprotein from transposon TNT 1-94-like beta-barrel" evidence="1">
    <location>
        <begin position="17"/>
        <end position="88"/>
    </location>
</feature>
<sequence length="160" mass="17579">MNEAMAFLVVVKDTCQGASKHMVHSLSMLTQYSPLDRDLCNKVHLPTGRLAHVSHIRSSQVLGGAEISTVLHIPEFHYNLLSVSKLTRELNCCAIFYPNHCVFQDLSSGNVRGTGTLENDLHVVHVDTQLKTQGIQLKSQQDQATTANVVSCTSPNNLVL</sequence>
<comment type="caution">
    <text evidence="2">The sequence shown here is derived from an EMBL/GenBank/DDBJ whole genome shotgun (WGS) entry which is preliminary data.</text>
</comment>
<dbReference type="Proteomes" id="UP000824120">
    <property type="component" value="Chromosome 10"/>
</dbReference>
<organism evidence="2 3">
    <name type="scientific">Solanum commersonii</name>
    <name type="common">Commerson's wild potato</name>
    <name type="synonym">Commerson's nightshade</name>
    <dbReference type="NCBI Taxonomy" id="4109"/>
    <lineage>
        <taxon>Eukaryota</taxon>
        <taxon>Viridiplantae</taxon>
        <taxon>Streptophyta</taxon>
        <taxon>Embryophyta</taxon>
        <taxon>Tracheophyta</taxon>
        <taxon>Spermatophyta</taxon>
        <taxon>Magnoliopsida</taxon>
        <taxon>eudicotyledons</taxon>
        <taxon>Gunneridae</taxon>
        <taxon>Pentapetalae</taxon>
        <taxon>asterids</taxon>
        <taxon>lamiids</taxon>
        <taxon>Solanales</taxon>
        <taxon>Solanaceae</taxon>
        <taxon>Solanoideae</taxon>
        <taxon>Solaneae</taxon>
        <taxon>Solanum</taxon>
    </lineage>
</organism>
<dbReference type="AlphaFoldDB" id="A0A9J5X1N6"/>
<evidence type="ECO:0000313" key="2">
    <source>
        <dbReference type="EMBL" id="KAG5582121.1"/>
    </source>
</evidence>
<protein>
    <recommendedName>
        <fullName evidence="1">Retrovirus-related Pol polyprotein from transposon TNT 1-94-like beta-barrel domain-containing protein</fullName>
    </recommendedName>
</protein>
<dbReference type="InterPro" id="IPR054722">
    <property type="entry name" value="PolX-like_BBD"/>
</dbReference>